<dbReference type="InterPro" id="IPR036279">
    <property type="entry name" value="5-3_exonuclease_C_sf"/>
</dbReference>
<comment type="similarity">
    <text evidence="3">Belongs to the XPG/RAD2 endonuclease family. EXO1 subfamily.</text>
</comment>
<dbReference type="SMART" id="SM00279">
    <property type="entry name" value="HhH2"/>
    <property type="match status" value="1"/>
</dbReference>
<feature type="compositionally biased region" description="Polar residues" evidence="14">
    <location>
        <begin position="543"/>
        <end position="555"/>
    </location>
</feature>
<evidence type="ECO:0000313" key="18">
    <source>
        <dbReference type="Proteomes" id="UP000248817"/>
    </source>
</evidence>
<evidence type="ECO:0000256" key="2">
    <source>
        <dbReference type="ARBA" id="ARBA00004123"/>
    </source>
</evidence>
<dbReference type="FunFam" id="3.40.50.1010:FF:000002">
    <property type="entry name" value="Exonuclease 1, putative"/>
    <property type="match status" value="1"/>
</dbReference>
<feature type="compositionally biased region" description="Polar residues" evidence="14">
    <location>
        <begin position="389"/>
        <end position="399"/>
    </location>
</feature>
<keyword evidence="10" id="KW-0267">Excision nuclease</keyword>
<dbReference type="Pfam" id="PF00752">
    <property type="entry name" value="XPG_N"/>
    <property type="match status" value="1"/>
</dbReference>
<dbReference type="PRINTS" id="PR00853">
    <property type="entry name" value="XPGRADSUPER"/>
</dbReference>
<dbReference type="InterPro" id="IPR044752">
    <property type="entry name" value="PIN-like_EXO1"/>
</dbReference>
<feature type="region of interest" description="Disordered" evidence="14">
    <location>
        <begin position="477"/>
        <end position="555"/>
    </location>
</feature>
<evidence type="ECO:0000256" key="6">
    <source>
        <dbReference type="ARBA" id="ARBA00022763"/>
    </source>
</evidence>
<keyword evidence="4" id="KW-0540">Nuclease</keyword>
<evidence type="ECO:0000256" key="3">
    <source>
        <dbReference type="ARBA" id="ARBA00010563"/>
    </source>
</evidence>
<feature type="domain" description="XPG N-terminal" evidence="16">
    <location>
        <begin position="1"/>
        <end position="99"/>
    </location>
</feature>
<feature type="compositionally biased region" description="Acidic residues" evidence="14">
    <location>
        <begin position="737"/>
        <end position="750"/>
    </location>
</feature>
<dbReference type="SMART" id="SM00484">
    <property type="entry name" value="XPGI"/>
    <property type="match status" value="1"/>
</dbReference>
<dbReference type="PANTHER" id="PTHR11081:SF65">
    <property type="entry name" value="DNA DAMAGE-INDUCIBLE PROTEIN DIN7-RELATED"/>
    <property type="match status" value="1"/>
</dbReference>
<keyword evidence="13" id="KW-0539">Nucleus</keyword>
<dbReference type="Gene3D" id="1.10.150.20">
    <property type="entry name" value="5' to 3' exonuclease, C-terminal subdomain"/>
    <property type="match status" value="1"/>
</dbReference>
<organism evidence="17 18">
    <name type="scientific">Aspergillus indologenus CBS 114.80</name>
    <dbReference type="NCBI Taxonomy" id="1450541"/>
    <lineage>
        <taxon>Eukaryota</taxon>
        <taxon>Fungi</taxon>
        <taxon>Dikarya</taxon>
        <taxon>Ascomycota</taxon>
        <taxon>Pezizomycotina</taxon>
        <taxon>Eurotiomycetes</taxon>
        <taxon>Eurotiomycetidae</taxon>
        <taxon>Eurotiales</taxon>
        <taxon>Aspergillaceae</taxon>
        <taxon>Aspergillus</taxon>
        <taxon>Aspergillus subgen. Circumdati</taxon>
    </lineage>
</organism>
<dbReference type="InterPro" id="IPR006084">
    <property type="entry name" value="XPG/Rad2"/>
</dbReference>
<evidence type="ECO:0000256" key="13">
    <source>
        <dbReference type="ARBA" id="ARBA00023242"/>
    </source>
</evidence>
<evidence type="ECO:0000259" key="15">
    <source>
        <dbReference type="SMART" id="SM00484"/>
    </source>
</evidence>
<dbReference type="FunFam" id="1.10.150.20:FF:000011">
    <property type="entry name" value="exonuclease 1"/>
    <property type="match status" value="1"/>
</dbReference>
<feature type="compositionally biased region" description="Polar residues" evidence="14">
    <location>
        <begin position="711"/>
        <end position="724"/>
    </location>
</feature>
<dbReference type="SUPFAM" id="SSF47807">
    <property type="entry name" value="5' to 3' exonuclease, C-terminal subdomain"/>
    <property type="match status" value="1"/>
</dbReference>
<dbReference type="InterPro" id="IPR008918">
    <property type="entry name" value="HhH2"/>
</dbReference>
<dbReference type="SMART" id="SM00485">
    <property type="entry name" value="XPGN"/>
    <property type="match status" value="1"/>
</dbReference>
<keyword evidence="9" id="KW-0460">Magnesium</keyword>
<dbReference type="SUPFAM" id="SSF88723">
    <property type="entry name" value="PIN domain-like"/>
    <property type="match status" value="1"/>
</dbReference>
<protein>
    <submittedName>
        <fullName evidence="17">Uncharacterized protein</fullName>
    </submittedName>
</protein>
<evidence type="ECO:0000256" key="7">
    <source>
        <dbReference type="ARBA" id="ARBA00022801"/>
    </source>
</evidence>
<dbReference type="InterPro" id="IPR006086">
    <property type="entry name" value="XPG-I_dom"/>
</dbReference>
<evidence type="ECO:0000256" key="8">
    <source>
        <dbReference type="ARBA" id="ARBA00022839"/>
    </source>
</evidence>
<keyword evidence="11" id="KW-0238">DNA-binding</keyword>
<feature type="domain" description="XPG-I" evidence="15">
    <location>
        <begin position="138"/>
        <end position="208"/>
    </location>
</feature>
<feature type="compositionally biased region" description="Low complexity" evidence="14">
    <location>
        <begin position="477"/>
        <end position="488"/>
    </location>
</feature>
<evidence type="ECO:0000256" key="12">
    <source>
        <dbReference type="ARBA" id="ARBA00023204"/>
    </source>
</evidence>
<dbReference type="InterPro" id="IPR019974">
    <property type="entry name" value="XPG_CS"/>
</dbReference>
<keyword evidence="5" id="KW-0479">Metal-binding</keyword>
<evidence type="ECO:0000256" key="10">
    <source>
        <dbReference type="ARBA" id="ARBA00022881"/>
    </source>
</evidence>
<dbReference type="GO" id="GO:0046872">
    <property type="term" value="F:metal ion binding"/>
    <property type="evidence" value="ECO:0007669"/>
    <property type="project" value="UniProtKB-KW"/>
</dbReference>
<dbReference type="GO" id="GO:0003677">
    <property type="term" value="F:DNA binding"/>
    <property type="evidence" value="ECO:0007669"/>
    <property type="project" value="UniProtKB-KW"/>
</dbReference>
<proteinExistence type="inferred from homology"/>
<dbReference type="GO" id="GO:0006281">
    <property type="term" value="P:DNA repair"/>
    <property type="evidence" value="ECO:0007669"/>
    <property type="project" value="UniProtKB-KW"/>
</dbReference>
<evidence type="ECO:0000256" key="11">
    <source>
        <dbReference type="ARBA" id="ARBA00023125"/>
    </source>
</evidence>
<evidence type="ECO:0000256" key="1">
    <source>
        <dbReference type="ARBA" id="ARBA00001946"/>
    </source>
</evidence>
<dbReference type="GO" id="GO:0035312">
    <property type="term" value="F:5'-3' DNA exonuclease activity"/>
    <property type="evidence" value="ECO:0007669"/>
    <property type="project" value="InterPro"/>
</dbReference>
<dbReference type="InterPro" id="IPR029060">
    <property type="entry name" value="PIN-like_dom_sf"/>
</dbReference>
<evidence type="ECO:0000256" key="4">
    <source>
        <dbReference type="ARBA" id="ARBA00022722"/>
    </source>
</evidence>
<dbReference type="InterPro" id="IPR006085">
    <property type="entry name" value="XPG_DNA_repair_N"/>
</dbReference>
<keyword evidence="18" id="KW-1185">Reference proteome</keyword>
<dbReference type="InterPro" id="IPR037315">
    <property type="entry name" value="EXO1_H3TH"/>
</dbReference>
<dbReference type="CDD" id="cd09857">
    <property type="entry name" value="PIN_EXO1"/>
    <property type="match status" value="1"/>
</dbReference>
<dbReference type="EMBL" id="KZ825482">
    <property type="protein sequence ID" value="PYI33642.1"/>
    <property type="molecule type" value="Genomic_DNA"/>
</dbReference>
<feature type="region of interest" description="Disordered" evidence="14">
    <location>
        <begin position="632"/>
        <end position="680"/>
    </location>
</feature>
<dbReference type="GO" id="GO:0005634">
    <property type="term" value="C:nucleus"/>
    <property type="evidence" value="ECO:0007669"/>
    <property type="project" value="UniProtKB-SubCell"/>
</dbReference>
<dbReference type="GO" id="GO:0017108">
    <property type="term" value="F:5'-flap endonuclease activity"/>
    <property type="evidence" value="ECO:0007669"/>
    <property type="project" value="TreeGrafter"/>
</dbReference>
<evidence type="ECO:0000256" key="14">
    <source>
        <dbReference type="SAM" id="MobiDB-lite"/>
    </source>
</evidence>
<comment type="subcellular location">
    <subcellularLocation>
        <location evidence="2">Nucleus</location>
    </subcellularLocation>
</comment>
<dbReference type="AlphaFoldDB" id="A0A2V5IEJ8"/>
<evidence type="ECO:0000256" key="9">
    <source>
        <dbReference type="ARBA" id="ARBA00022842"/>
    </source>
</evidence>
<sequence length="772" mass="85677">MGIKGLHVLLKSIQKPCHLKSYSGQTLGVDAYGWLHRGTVACSVDLVLDKPTRKHIDFVLNRVRMLIYFGVTPYLVFDGDNLPSKAGTEDRRQKRRHDGKALGMELLRKGRTKEAYQELQKAVDVTPLMARELIEELKQMDVQYVVAPYEADAQLVYLEQQGIIHGIISEDSDLLVFGAKRLLSKLDQHGDCIEINRADFGACRDVSLIGWSDDDFRRMCILAGCDYLANIPRMGLKTAHQSIRRYKNVEKAVRMLQFDGQYHVPADYLKSFKEAELTFLYQRVYCPKAQKLVTLTVPEDDVNLEELAFIGGDVEPEVAVGVARGDLDPETKQPLILKPPAASKFTEKRLTNTLQRRQTLGSAAELKPNKPINSFFTPRRTPLAELDPNSLTPSPSQQRLLERHANTSWESSSVPTQPTLMRSASSATLSSRFSSPLARSVERDSFNPQALRLSALQPSKRQRLCSDIDEGQLPSASTCRSRFFTSSTDESSPSGLKVNRTKKARKHSLDVFSDDSVEDMMSQIPDPAETPAEDVSNEHQDAGPSQSLDAPNVLPQSTKADAEGHLDQGLDQKQKQGVPSDFIQVTEDNPKTVSLESNPAEFQKVLDYHIEKQNSGLLSRFAFHRRDSSVRSESVTRTEPNARPIPTISFSKSKSPMDLRTGSPRTPPRRGRTTPLQRLGQSALARSRSLNHLSSSLAAFRASKVSLTPAEPSNSSLGSTQNVMPTCHGSEDMIIPDSEDDEEDDLEEPDGNANGGLPTPVAIDLKRFSFVG</sequence>
<feature type="compositionally biased region" description="Polar residues" evidence="14">
    <location>
        <begin position="406"/>
        <end position="418"/>
    </location>
</feature>
<dbReference type="Proteomes" id="UP000248817">
    <property type="component" value="Unassembled WGS sequence"/>
</dbReference>
<dbReference type="PANTHER" id="PTHR11081">
    <property type="entry name" value="FLAP ENDONUCLEASE FAMILY MEMBER"/>
    <property type="match status" value="1"/>
</dbReference>
<keyword evidence="8" id="KW-0269">Exonuclease</keyword>
<dbReference type="Gene3D" id="3.40.50.1010">
    <property type="entry name" value="5'-nuclease"/>
    <property type="match status" value="1"/>
</dbReference>
<reference evidence="17 18" key="1">
    <citation type="submission" date="2018-02" db="EMBL/GenBank/DDBJ databases">
        <title>The genomes of Aspergillus section Nigri reveals drivers in fungal speciation.</title>
        <authorList>
            <consortium name="DOE Joint Genome Institute"/>
            <person name="Vesth T.C."/>
            <person name="Nybo J."/>
            <person name="Theobald S."/>
            <person name="Brandl J."/>
            <person name="Frisvad J.C."/>
            <person name="Nielsen K.F."/>
            <person name="Lyhne E.K."/>
            <person name="Kogle M.E."/>
            <person name="Kuo A."/>
            <person name="Riley R."/>
            <person name="Clum A."/>
            <person name="Nolan M."/>
            <person name="Lipzen A."/>
            <person name="Salamov A."/>
            <person name="Henrissat B."/>
            <person name="Wiebenga A."/>
            <person name="De vries R.P."/>
            <person name="Grigoriev I.V."/>
            <person name="Mortensen U.H."/>
            <person name="Andersen M.R."/>
            <person name="Baker S.E."/>
        </authorList>
    </citation>
    <scope>NUCLEOTIDE SEQUENCE [LARGE SCALE GENOMIC DNA]</scope>
    <source>
        <strain evidence="17 18">CBS 114.80</strain>
    </source>
</reference>
<evidence type="ECO:0000256" key="5">
    <source>
        <dbReference type="ARBA" id="ARBA00022723"/>
    </source>
</evidence>
<keyword evidence="7" id="KW-0378">Hydrolase</keyword>
<comment type="cofactor">
    <cofactor evidence="1">
        <name>Mg(2+)</name>
        <dbReference type="ChEBI" id="CHEBI:18420"/>
    </cofactor>
</comment>
<feature type="region of interest" description="Disordered" evidence="14">
    <location>
        <begin position="708"/>
        <end position="760"/>
    </location>
</feature>
<evidence type="ECO:0000259" key="16">
    <source>
        <dbReference type="SMART" id="SM00485"/>
    </source>
</evidence>
<name>A0A2V5IEJ8_9EURO</name>
<evidence type="ECO:0000313" key="17">
    <source>
        <dbReference type="EMBL" id="PYI33642.1"/>
    </source>
</evidence>
<keyword evidence="12" id="KW-0234">DNA repair</keyword>
<dbReference type="CDD" id="cd09908">
    <property type="entry name" value="H3TH_EXO1"/>
    <property type="match status" value="1"/>
</dbReference>
<dbReference type="Pfam" id="PF00867">
    <property type="entry name" value="XPG_I"/>
    <property type="match status" value="1"/>
</dbReference>
<keyword evidence="6" id="KW-0227">DNA damage</keyword>
<feature type="region of interest" description="Disordered" evidence="14">
    <location>
        <begin position="360"/>
        <end position="433"/>
    </location>
</feature>
<feature type="compositionally biased region" description="Low complexity" evidence="14">
    <location>
        <begin position="419"/>
        <end position="433"/>
    </location>
</feature>
<gene>
    <name evidence="17" type="ORF">BP00DRAFT_391853</name>
</gene>
<accession>A0A2V5IEJ8</accession>
<dbReference type="PROSITE" id="PS00841">
    <property type="entry name" value="XPG_1"/>
    <property type="match status" value="1"/>
</dbReference>